<keyword evidence="3" id="KW-1185">Reference proteome</keyword>
<evidence type="ECO:0000313" key="3">
    <source>
        <dbReference type="Proteomes" id="UP000243507"/>
    </source>
</evidence>
<sequence>MAQKGQHVVPSGGKWAVRRSGASRATVVVRTQEEAIQRARDIAKNQGTELFVHGRDGRIRDRSSFGKDPVLSKG</sequence>
<dbReference type="RefSeq" id="WP_096434412.1">
    <property type="nucleotide sequence ID" value="NZ_NTJD01000012.1"/>
</dbReference>
<dbReference type="AlphaFoldDB" id="A0A2A4CNA0"/>
<dbReference type="Proteomes" id="UP000243507">
    <property type="component" value="Unassembled WGS sequence"/>
</dbReference>
<gene>
    <name evidence="2" type="ORF">CLN94_13155</name>
</gene>
<evidence type="ECO:0000256" key="1">
    <source>
        <dbReference type="SAM" id="MobiDB-lite"/>
    </source>
</evidence>
<evidence type="ECO:0000313" key="2">
    <source>
        <dbReference type="EMBL" id="PCD75584.1"/>
    </source>
</evidence>
<reference evidence="2 3" key="1">
    <citation type="submission" date="2017-09" db="EMBL/GenBank/DDBJ databases">
        <title>A multilocus sequence analysis scheme for characterization of bacteria in the genus Thioclava.</title>
        <authorList>
            <person name="Liu Y."/>
            <person name="Shao Z."/>
        </authorList>
    </citation>
    <scope>NUCLEOTIDE SEQUENCE [LARGE SCALE GENOMIC DNA]</scope>
    <source>
        <strain evidence="2 3">CAU 1312</strain>
    </source>
</reference>
<protein>
    <recommendedName>
        <fullName evidence="4">DUF2188 domain-containing protein</fullName>
    </recommendedName>
</protein>
<name>A0A2A4CNA0_9RHOB</name>
<dbReference type="Pfam" id="PF09954">
    <property type="entry name" value="DUF2188"/>
    <property type="match status" value="1"/>
</dbReference>
<dbReference type="InterPro" id="IPR018691">
    <property type="entry name" value="DUF2188"/>
</dbReference>
<comment type="caution">
    <text evidence="2">The sequence shown here is derived from an EMBL/GenBank/DDBJ whole genome shotgun (WGS) entry which is preliminary data.</text>
</comment>
<accession>A0A2A4CNA0</accession>
<feature type="compositionally biased region" description="Basic and acidic residues" evidence="1">
    <location>
        <begin position="55"/>
        <end position="65"/>
    </location>
</feature>
<feature type="region of interest" description="Disordered" evidence="1">
    <location>
        <begin position="55"/>
        <end position="74"/>
    </location>
</feature>
<dbReference type="OrthoDB" id="8858565at2"/>
<evidence type="ECO:0008006" key="4">
    <source>
        <dbReference type="Google" id="ProtNLM"/>
    </source>
</evidence>
<proteinExistence type="predicted"/>
<organism evidence="2 3">
    <name type="scientific">Pseudothioclava arenosa</name>
    <dbReference type="NCBI Taxonomy" id="1795308"/>
    <lineage>
        <taxon>Bacteria</taxon>
        <taxon>Pseudomonadati</taxon>
        <taxon>Pseudomonadota</taxon>
        <taxon>Alphaproteobacteria</taxon>
        <taxon>Rhodobacterales</taxon>
        <taxon>Paracoccaceae</taxon>
        <taxon>Pseudothioclava</taxon>
    </lineage>
</organism>
<dbReference type="EMBL" id="NTJD01000012">
    <property type="protein sequence ID" value="PCD75584.1"/>
    <property type="molecule type" value="Genomic_DNA"/>
</dbReference>